<feature type="domain" description="Helicase C-terminal" evidence="34">
    <location>
        <begin position="562"/>
        <end position="725"/>
    </location>
</feature>
<dbReference type="GO" id="GO:0005634">
    <property type="term" value="C:nucleus"/>
    <property type="evidence" value="ECO:0007669"/>
    <property type="project" value="UniProtKB-SubCell"/>
</dbReference>
<dbReference type="GO" id="GO:0005524">
    <property type="term" value="F:ATP binding"/>
    <property type="evidence" value="ECO:0007669"/>
    <property type="project" value="UniProtKB-KW"/>
</dbReference>
<evidence type="ECO:0000256" key="25">
    <source>
        <dbReference type="ARBA" id="ARBA00032361"/>
    </source>
</evidence>
<evidence type="ECO:0000256" key="18">
    <source>
        <dbReference type="ARBA" id="ARBA00022989"/>
    </source>
</evidence>
<dbReference type="InterPro" id="IPR011545">
    <property type="entry name" value="DEAD/DEAH_box_helicase_dom"/>
</dbReference>
<dbReference type="InterPro" id="IPR043130">
    <property type="entry name" value="CDP-OH_PTrfase_TM_dom"/>
</dbReference>
<evidence type="ECO:0000256" key="8">
    <source>
        <dbReference type="ARBA" id="ARBA00017171"/>
    </source>
</evidence>
<dbReference type="GO" id="GO:0003676">
    <property type="term" value="F:nucleic acid binding"/>
    <property type="evidence" value="ECO:0007669"/>
    <property type="project" value="InterPro"/>
</dbReference>
<comment type="catalytic activity">
    <reaction evidence="1">
        <text>a CDP-1,2-diacyl-sn-glycerol + L-serine = a 1,2-diacyl-sn-glycero-3-phospho-L-serine + CMP + H(+)</text>
        <dbReference type="Rhea" id="RHEA:16913"/>
        <dbReference type="ChEBI" id="CHEBI:15378"/>
        <dbReference type="ChEBI" id="CHEBI:33384"/>
        <dbReference type="ChEBI" id="CHEBI:57262"/>
        <dbReference type="ChEBI" id="CHEBI:58332"/>
        <dbReference type="ChEBI" id="CHEBI:60377"/>
        <dbReference type="EC" id="2.7.8.8"/>
    </reaction>
</comment>
<dbReference type="SMART" id="SM00490">
    <property type="entry name" value="HELICc"/>
    <property type="match status" value="1"/>
</dbReference>
<evidence type="ECO:0000256" key="23">
    <source>
        <dbReference type="ARBA" id="ARBA00023242"/>
    </source>
</evidence>
<dbReference type="EC" id="2.7.8.8" evidence="7"/>
<dbReference type="InterPro" id="IPR057479">
    <property type="entry name" value="PRP28/DDX23-like_helical"/>
</dbReference>
<dbReference type="PROSITE" id="PS51194">
    <property type="entry name" value="HELICASE_CTER"/>
    <property type="match status" value="1"/>
</dbReference>
<evidence type="ECO:0000256" key="15">
    <source>
        <dbReference type="ARBA" id="ARBA00022806"/>
    </source>
</evidence>
<dbReference type="PROSITE" id="PS00039">
    <property type="entry name" value="DEAD_ATP_HELICASE"/>
    <property type="match status" value="1"/>
</dbReference>
<keyword evidence="23" id="KW-0539">Nucleus</keyword>
<evidence type="ECO:0000256" key="26">
    <source>
        <dbReference type="ARBA" id="ARBA00037954"/>
    </source>
</evidence>
<keyword evidence="18" id="KW-1133">Transmembrane helix</keyword>
<keyword evidence="19" id="KW-0443">Lipid metabolism</keyword>
<dbReference type="Pfam" id="PF00270">
    <property type="entry name" value="DEAD"/>
    <property type="match status" value="1"/>
</dbReference>
<evidence type="ECO:0000259" key="33">
    <source>
        <dbReference type="PROSITE" id="PS51192"/>
    </source>
</evidence>
<dbReference type="GO" id="GO:0003724">
    <property type="term" value="F:RNA helicase activity"/>
    <property type="evidence" value="ECO:0007669"/>
    <property type="project" value="UniProtKB-EC"/>
</dbReference>
<evidence type="ECO:0000256" key="27">
    <source>
        <dbReference type="ARBA" id="ARBA00038719"/>
    </source>
</evidence>
<dbReference type="GO" id="GO:0006659">
    <property type="term" value="P:phosphatidylserine biosynthetic process"/>
    <property type="evidence" value="ECO:0007669"/>
    <property type="project" value="UniProtKB-ARBA"/>
</dbReference>
<evidence type="ECO:0000256" key="5">
    <source>
        <dbReference type="ARBA" id="ARBA00010441"/>
    </source>
</evidence>
<evidence type="ECO:0000259" key="34">
    <source>
        <dbReference type="PROSITE" id="PS51194"/>
    </source>
</evidence>
<evidence type="ECO:0000259" key="35">
    <source>
        <dbReference type="PROSITE" id="PS51195"/>
    </source>
</evidence>
<dbReference type="Gene3D" id="3.40.50.300">
    <property type="entry name" value="P-loop containing nucleotide triphosphate hydrolases"/>
    <property type="match status" value="2"/>
</dbReference>
<evidence type="ECO:0000256" key="31">
    <source>
        <dbReference type="RuleBase" id="RU003750"/>
    </source>
</evidence>
<dbReference type="InterPro" id="IPR000462">
    <property type="entry name" value="CDP-OH_P_trans"/>
</dbReference>
<evidence type="ECO:0000256" key="14">
    <source>
        <dbReference type="ARBA" id="ARBA00022801"/>
    </source>
</evidence>
<dbReference type="CDD" id="cd18787">
    <property type="entry name" value="SF2_C_DEAD"/>
    <property type="match status" value="1"/>
</dbReference>
<dbReference type="GO" id="GO:0008380">
    <property type="term" value="P:RNA splicing"/>
    <property type="evidence" value="ECO:0007669"/>
    <property type="project" value="UniProtKB-KW"/>
</dbReference>
<comment type="pathway">
    <text evidence="29">Phospholipid metabolism; phosphatidylethanolamine biosynthesis; phosphatidylethanolamine from CDP-diacylglycerol: step 1/2.</text>
</comment>
<dbReference type="Pfam" id="PF00271">
    <property type="entry name" value="Helicase_C"/>
    <property type="match status" value="1"/>
</dbReference>
<feature type="compositionally biased region" description="Basic and acidic residues" evidence="32">
    <location>
        <begin position="43"/>
        <end position="128"/>
    </location>
</feature>
<evidence type="ECO:0000256" key="21">
    <source>
        <dbReference type="ARBA" id="ARBA00023187"/>
    </source>
</evidence>
<accession>A0A5N5QMN8</accession>
<evidence type="ECO:0000256" key="2">
    <source>
        <dbReference type="ARBA" id="ARBA00004123"/>
    </source>
</evidence>
<evidence type="ECO:0000256" key="32">
    <source>
        <dbReference type="SAM" id="MobiDB-lite"/>
    </source>
</evidence>
<comment type="pathway">
    <text evidence="4">Lipid metabolism.</text>
</comment>
<dbReference type="GO" id="GO:0003882">
    <property type="term" value="F:CDP-diacylglycerol-serine O-phosphatidyltransferase activity"/>
    <property type="evidence" value="ECO:0007669"/>
    <property type="project" value="UniProtKB-EC"/>
</dbReference>
<evidence type="ECO:0000256" key="20">
    <source>
        <dbReference type="ARBA" id="ARBA00023136"/>
    </source>
</evidence>
<evidence type="ECO:0000256" key="9">
    <source>
        <dbReference type="ARBA" id="ARBA00022516"/>
    </source>
</evidence>
<dbReference type="PANTHER" id="PTHR47958">
    <property type="entry name" value="ATP-DEPENDENT RNA HELICASE DBP3"/>
    <property type="match status" value="1"/>
</dbReference>
<comment type="similarity">
    <text evidence="26">Belongs to the DEAD box helicase family. DDX23/PRP28 subfamily.</text>
</comment>
<dbReference type="FunFam" id="3.40.50.300:FF:000322">
    <property type="entry name" value="probable ATP-dependent RNA helicase DDX23"/>
    <property type="match status" value="1"/>
</dbReference>
<dbReference type="SMART" id="SM00487">
    <property type="entry name" value="DEXDc"/>
    <property type="match status" value="1"/>
</dbReference>
<evidence type="ECO:0000256" key="13">
    <source>
        <dbReference type="ARBA" id="ARBA00022741"/>
    </source>
</evidence>
<comment type="caution">
    <text evidence="36">The sequence shown here is derived from an EMBL/GenBank/DDBJ whole genome shotgun (WGS) entry which is preliminary data.</text>
</comment>
<evidence type="ECO:0000256" key="30">
    <source>
        <dbReference type="PROSITE-ProRule" id="PRU00552"/>
    </source>
</evidence>
<comment type="subcellular location">
    <subcellularLocation>
        <location evidence="3">Endoplasmic reticulum membrane</location>
        <topology evidence="3">Multi-pass membrane protein</topology>
    </subcellularLocation>
    <subcellularLocation>
        <location evidence="2">Nucleus</location>
    </subcellularLocation>
</comment>
<evidence type="ECO:0000256" key="6">
    <source>
        <dbReference type="ARBA" id="ARBA00012552"/>
    </source>
</evidence>
<evidence type="ECO:0000256" key="12">
    <source>
        <dbReference type="ARBA" id="ARBA00022692"/>
    </source>
</evidence>
<keyword evidence="21" id="KW-0508">mRNA splicing</keyword>
<dbReference type="PROSITE" id="PS51192">
    <property type="entry name" value="HELICASE_ATP_BIND_1"/>
    <property type="match status" value="1"/>
</dbReference>
<feature type="compositionally biased region" description="Pro residues" evidence="32">
    <location>
        <begin position="149"/>
        <end position="168"/>
    </location>
</feature>
<dbReference type="NCBIfam" id="TIGR00473">
    <property type="entry name" value="pssA"/>
    <property type="match status" value="1"/>
</dbReference>
<evidence type="ECO:0000256" key="22">
    <source>
        <dbReference type="ARBA" id="ARBA00023209"/>
    </source>
</evidence>
<dbReference type="EC" id="3.6.4.13" evidence="6"/>
<evidence type="ECO:0000256" key="1">
    <source>
        <dbReference type="ARBA" id="ARBA00000287"/>
    </source>
</evidence>
<sequence>MSRVPLSIESLVEKQRAEQEAASKPKFLTREERAKLAIERRAAEIRGEREREAKSKEERQHLEREAQSLRHDGSRDREMRDGRHDRDRDRDRDRYGGRCEWHLARRPELTFLDEERNAKRESGRRGDASRPAFRDGIPTGPRADRDKPPPPPLSKPGSPPPPPPPGEPPRQTLPETNAPFIPPITDSDLSAIRSRYLGVDKKKRKIRKMNDRKFVFDWDEQEDTAVGGAPPSTQSAVMFGRGHLAGMEDGGYRAGSTGMERMADAKERRAAARHGADERHWSDKPLDEMKERDWRIFREDFSIACRGGNIPFPLRSWTESAIPQAILDVIASIGYEEPSPIQRQAIPIGLQNRDVIGIAETGSGKTAAFVIPMLVYIKSLPALDDNNRHLGPYALILAPTRELAQQIETETRKFATPLGYKCVSIVGGRAVEEQQFNLREGAEIIIATPGRLKDVIDRHVLVLSQCTYVVMDEADRMVHLGFEPDLTFILDALPAESLKADDEMDLDGRPGVVVDQSGQKGKTRVTTLFSATMPPAVERLARKYLRRPAVITIGEAGRAVESVEQRVEFVLGDDKKKARLLDILNNGGFQAPIIVFVNQKKTADMVARDLSRAGWSTSTLHSGKNQEQREAALQALRTGEADVLVATDLAGRGIDVQDVSLVINYQMASTIEAYVHRIGRTGRAGKTGVAITFLTNDDDEVMYDLKQEISKSPISKVPPELARHEAAQQKRIVDSSSLPSPRRQTRHTGLGTMTTQRKPSNNGIAAQLERKAKALEQYNDTDGHFSLVRNFRLADLVTIMNGFCGSFSIFASARFLITQDESQLYAALAFPLAGLMFDFFDGKVARWRQSSSLLGQELDSLADLISFGVAPALLAFTIGFRTLLDQITLTVFICCGLARLARFNATVASVPKDDSGKSKYFEGLPIPSSLTLVGLMTYWVRKGWTGLPGGQGLPLGVMQLWGAPGGNGEIHTASIIFGCWAAAMVSKTLRVPKP</sequence>
<feature type="short sequence motif" description="Q motif" evidence="30">
    <location>
        <begin position="315"/>
        <end position="343"/>
    </location>
</feature>
<dbReference type="Proteomes" id="UP000383932">
    <property type="component" value="Unassembled WGS sequence"/>
</dbReference>
<dbReference type="FunFam" id="1.20.120.1760:FF:000022">
    <property type="entry name" value="CDP-diacylglycerol--serine O-phosphatidyltransferase"/>
    <property type="match status" value="1"/>
</dbReference>
<dbReference type="InterPro" id="IPR001650">
    <property type="entry name" value="Helicase_C-like"/>
</dbReference>
<comment type="catalytic activity">
    <reaction evidence="28">
        <text>ATP + H2O = ADP + phosphate + H(+)</text>
        <dbReference type="Rhea" id="RHEA:13065"/>
        <dbReference type="ChEBI" id="CHEBI:15377"/>
        <dbReference type="ChEBI" id="CHEBI:15378"/>
        <dbReference type="ChEBI" id="CHEBI:30616"/>
        <dbReference type="ChEBI" id="CHEBI:43474"/>
        <dbReference type="ChEBI" id="CHEBI:456216"/>
        <dbReference type="EC" id="3.6.4.13"/>
    </reaction>
</comment>
<comment type="subunit">
    <text evidence="27">Component of the U5 snRNP complex.</text>
</comment>
<dbReference type="GO" id="GO:0005789">
    <property type="term" value="C:endoplasmic reticulum membrane"/>
    <property type="evidence" value="ECO:0007669"/>
    <property type="project" value="UniProtKB-SubCell"/>
</dbReference>
<protein>
    <recommendedName>
        <fullName evidence="8">CDP-diacylglycerol--serine O-phosphatidyltransferase</fullName>
        <ecNumber evidence="7">2.7.8.8</ecNumber>
        <ecNumber evidence="6">3.6.4.13</ecNumber>
    </recommendedName>
    <alternativeName>
        <fullName evidence="25">Phosphatidylserine synthase</fullName>
    </alternativeName>
</protein>
<keyword evidence="17" id="KW-0067">ATP-binding</keyword>
<evidence type="ECO:0000256" key="24">
    <source>
        <dbReference type="ARBA" id="ARBA00023264"/>
    </source>
</evidence>
<dbReference type="Pfam" id="PF01066">
    <property type="entry name" value="CDP-OH_P_transf"/>
    <property type="match status" value="1"/>
</dbReference>
<feature type="region of interest" description="Disordered" evidence="32">
    <location>
        <begin position="43"/>
        <end position="186"/>
    </location>
</feature>
<evidence type="ECO:0000256" key="11">
    <source>
        <dbReference type="ARBA" id="ARBA00022679"/>
    </source>
</evidence>
<keyword evidence="12" id="KW-0812">Transmembrane</keyword>
<evidence type="ECO:0000256" key="19">
    <source>
        <dbReference type="ARBA" id="ARBA00023098"/>
    </source>
</evidence>
<dbReference type="OrthoDB" id="196131at2759"/>
<keyword evidence="11 31" id="KW-0808">Transferase</keyword>
<keyword evidence="16" id="KW-0256">Endoplasmic reticulum</keyword>
<evidence type="ECO:0000256" key="28">
    <source>
        <dbReference type="ARBA" id="ARBA00047984"/>
    </source>
</evidence>
<keyword evidence="10" id="KW-0507">mRNA processing</keyword>
<comment type="similarity">
    <text evidence="5 31">Belongs to the CDP-alcohol phosphatidyltransferase class-I family.</text>
</comment>
<dbReference type="PROSITE" id="PS51195">
    <property type="entry name" value="Q_MOTIF"/>
    <property type="match status" value="1"/>
</dbReference>
<dbReference type="PROSITE" id="PS00379">
    <property type="entry name" value="CDP_ALCOHOL_P_TRANSF"/>
    <property type="match status" value="1"/>
</dbReference>
<feature type="domain" description="Helicase ATP-binding" evidence="33">
    <location>
        <begin position="346"/>
        <end position="551"/>
    </location>
</feature>
<keyword evidence="22" id="KW-0594">Phospholipid biosynthesis</keyword>
<dbReference type="InterPro" id="IPR048254">
    <property type="entry name" value="CDP_ALCOHOL_P_TRANSF_CS"/>
</dbReference>
<proteinExistence type="inferred from homology"/>
<gene>
    <name evidence="36" type="ORF">CTheo_3527</name>
</gene>
<dbReference type="EMBL" id="SSOP01000047">
    <property type="protein sequence ID" value="KAB5593062.1"/>
    <property type="molecule type" value="Genomic_DNA"/>
</dbReference>
<keyword evidence="37" id="KW-1185">Reference proteome</keyword>
<evidence type="ECO:0000256" key="16">
    <source>
        <dbReference type="ARBA" id="ARBA00022824"/>
    </source>
</evidence>
<dbReference type="GO" id="GO:0016787">
    <property type="term" value="F:hydrolase activity"/>
    <property type="evidence" value="ECO:0007669"/>
    <property type="project" value="UniProtKB-KW"/>
</dbReference>
<keyword evidence="9" id="KW-0444">Lipid biosynthesis</keyword>
<keyword evidence="15 36" id="KW-0347">Helicase</keyword>
<dbReference type="InterPro" id="IPR014014">
    <property type="entry name" value="RNA_helicase_DEAD_Q_motif"/>
</dbReference>
<dbReference type="Gene3D" id="1.20.120.1760">
    <property type="match status" value="1"/>
</dbReference>
<evidence type="ECO:0000313" key="37">
    <source>
        <dbReference type="Proteomes" id="UP000383932"/>
    </source>
</evidence>
<keyword evidence="14" id="KW-0378">Hydrolase</keyword>
<keyword evidence="20" id="KW-0472">Membrane</keyword>
<dbReference type="GO" id="GO:0006397">
    <property type="term" value="P:mRNA processing"/>
    <property type="evidence" value="ECO:0007669"/>
    <property type="project" value="UniProtKB-KW"/>
</dbReference>
<evidence type="ECO:0000256" key="3">
    <source>
        <dbReference type="ARBA" id="ARBA00004477"/>
    </source>
</evidence>
<dbReference type="Pfam" id="PF25430">
    <property type="entry name" value="DDX23"/>
    <property type="match status" value="1"/>
</dbReference>
<evidence type="ECO:0000256" key="29">
    <source>
        <dbReference type="ARBA" id="ARBA00060701"/>
    </source>
</evidence>
<evidence type="ECO:0000256" key="7">
    <source>
        <dbReference type="ARBA" id="ARBA00013174"/>
    </source>
</evidence>
<dbReference type="InterPro" id="IPR027417">
    <property type="entry name" value="P-loop_NTPase"/>
</dbReference>
<evidence type="ECO:0000256" key="10">
    <source>
        <dbReference type="ARBA" id="ARBA00022664"/>
    </source>
</evidence>
<dbReference type="CDD" id="cd17945">
    <property type="entry name" value="DEADc_DDX23"/>
    <property type="match status" value="1"/>
</dbReference>
<feature type="domain" description="DEAD-box RNA helicase Q" evidence="35">
    <location>
        <begin position="315"/>
        <end position="343"/>
    </location>
</feature>
<reference evidence="36 37" key="1">
    <citation type="journal article" date="2019" name="Fungal Biol. Biotechnol.">
        <title>Draft genome sequence of fastidious pathogen Ceratobasidium theobromae, which causes vascular-streak dieback in Theobroma cacao.</title>
        <authorList>
            <person name="Ali S.S."/>
            <person name="Asman A."/>
            <person name="Shao J."/>
            <person name="Firmansyah A.P."/>
            <person name="Susilo A.W."/>
            <person name="Rosmana A."/>
            <person name="McMahon P."/>
            <person name="Junaid M."/>
            <person name="Guest D."/>
            <person name="Kheng T.Y."/>
            <person name="Meinhardt L.W."/>
            <person name="Bailey B.A."/>
        </authorList>
    </citation>
    <scope>NUCLEOTIDE SEQUENCE [LARGE SCALE GENOMIC DNA]</scope>
    <source>
        <strain evidence="36 37">CT2</strain>
    </source>
</reference>
<evidence type="ECO:0000313" key="36">
    <source>
        <dbReference type="EMBL" id="KAB5593062.1"/>
    </source>
</evidence>
<feature type="region of interest" description="Disordered" evidence="32">
    <location>
        <begin position="725"/>
        <end position="759"/>
    </location>
</feature>
<dbReference type="SUPFAM" id="SSF52540">
    <property type="entry name" value="P-loop containing nucleoside triphosphate hydrolases"/>
    <property type="match status" value="1"/>
</dbReference>
<dbReference type="InterPro" id="IPR014001">
    <property type="entry name" value="Helicase_ATP-bd"/>
</dbReference>
<dbReference type="AlphaFoldDB" id="A0A5N5QMN8"/>
<dbReference type="InterPro" id="IPR000629">
    <property type="entry name" value="RNA-helicase_DEAD-box_CS"/>
</dbReference>
<keyword evidence="13" id="KW-0547">Nucleotide-binding</keyword>
<organism evidence="36 37">
    <name type="scientific">Ceratobasidium theobromae</name>
    <dbReference type="NCBI Taxonomy" id="1582974"/>
    <lineage>
        <taxon>Eukaryota</taxon>
        <taxon>Fungi</taxon>
        <taxon>Dikarya</taxon>
        <taxon>Basidiomycota</taxon>
        <taxon>Agaricomycotina</taxon>
        <taxon>Agaricomycetes</taxon>
        <taxon>Cantharellales</taxon>
        <taxon>Ceratobasidiaceae</taxon>
        <taxon>Ceratobasidium</taxon>
    </lineage>
</organism>
<dbReference type="InterPro" id="IPR004533">
    <property type="entry name" value="CDP-diaglyc--ser_O-PTrfase"/>
</dbReference>
<name>A0A5N5QMN8_9AGAM</name>
<evidence type="ECO:0000256" key="17">
    <source>
        <dbReference type="ARBA" id="ARBA00022840"/>
    </source>
</evidence>
<keyword evidence="24" id="KW-1208">Phospholipid metabolism</keyword>
<evidence type="ECO:0000256" key="4">
    <source>
        <dbReference type="ARBA" id="ARBA00005189"/>
    </source>
</evidence>